<dbReference type="Proteomes" id="UP001243330">
    <property type="component" value="Unassembled WGS sequence"/>
</dbReference>
<organism evidence="2 3">
    <name type="scientific">Colletotrichum chrysophilum</name>
    <dbReference type="NCBI Taxonomy" id="1836956"/>
    <lineage>
        <taxon>Eukaryota</taxon>
        <taxon>Fungi</taxon>
        <taxon>Dikarya</taxon>
        <taxon>Ascomycota</taxon>
        <taxon>Pezizomycotina</taxon>
        <taxon>Sordariomycetes</taxon>
        <taxon>Hypocreomycetidae</taxon>
        <taxon>Glomerellales</taxon>
        <taxon>Glomerellaceae</taxon>
        <taxon>Colletotrichum</taxon>
        <taxon>Colletotrichum gloeosporioides species complex</taxon>
    </lineage>
</organism>
<feature type="region of interest" description="Disordered" evidence="1">
    <location>
        <begin position="1"/>
        <end position="24"/>
    </location>
</feature>
<evidence type="ECO:0000313" key="2">
    <source>
        <dbReference type="EMBL" id="KAK1844477.1"/>
    </source>
</evidence>
<name>A0AAD9AD89_9PEZI</name>
<reference evidence="2" key="1">
    <citation type="submission" date="2023-01" db="EMBL/GenBank/DDBJ databases">
        <title>Colletotrichum chrysophilum M932 genome sequence.</title>
        <authorList>
            <person name="Baroncelli R."/>
        </authorList>
    </citation>
    <scope>NUCLEOTIDE SEQUENCE</scope>
    <source>
        <strain evidence="2">M932</strain>
    </source>
</reference>
<gene>
    <name evidence="2" type="ORF">CCHR01_12920</name>
</gene>
<accession>A0AAD9AD89</accession>
<evidence type="ECO:0000256" key="1">
    <source>
        <dbReference type="SAM" id="MobiDB-lite"/>
    </source>
</evidence>
<comment type="caution">
    <text evidence="2">The sequence shown here is derived from an EMBL/GenBank/DDBJ whole genome shotgun (WGS) entry which is preliminary data.</text>
</comment>
<sequence length="163" mass="17244">MGKMKADQIDSDDGVARGKYGRGDTRGVFDCVAPGARAGTTVRPTFRVVFHAGGRNHTQQGKEGKNRRHHKAGTQGRGGGGRLIAKANGQRLQESGIYWHWRGELSISPPKPARTAYSGPLETTIPSTASAILLTVDASTNANAANASQIRRDGPLNSVPCLA</sequence>
<keyword evidence="3" id="KW-1185">Reference proteome</keyword>
<protein>
    <submittedName>
        <fullName evidence="2">Uncharacterized protein</fullName>
    </submittedName>
</protein>
<evidence type="ECO:0000313" key="3">
    <source>
        <dbReference type="Proteomes" id="UP001243330"/>
    </source>
</evidence>
<dbReference type="AlphaFoldDB" id="A0AAD9AD89"/>
<proteinExistence type="predicted"/>
<feature type="region of interest" description="Disordered" evidence="1">
    <location>
        <begin position="54"/>
        <end position="83"/>
    </location>
</feature>
<dbReference type="EMBL" id="JAQOWY010000310">
    <property type="protein sequence ID" value="KAK1844477.1"/>
    <property type="molecule type" value="Genomic_DNA"/>
</dbReference>